<dbReference type="Gene3D" id="1.20.1280.50">
    <property type="match status" value="1"/>
</dbReference>
<comment type="caution">
    <text evidence="1">The sequence shown here is derived from an EMBL/GenBank/DDBJ whole genome shotgun (WGS) entry which is preliminary data.</text>
</comment>
<dbReference type="AlphaFoldDB" id="A0AAV0QLU0"/>
<organism evidence="1 2">
    <name type="scientific">Linum tenue</name>
    <dbReference type="NCBI Taxonomy" id="586396"/>
    <lineage>
        <taxon>Eukaryota</taxon>
        <taxon>Viridiplantae</taxon>
        <taxon>Streptophyta</taxon>
        <taxon>Embryophyta</taxon>
        <taxon>Tracheophyta</taxon>
        <taxon>Spermatophyta</taxon>
        <taxon>Magnoliopsida</taxon>
        <taxon>eudicotyledons</taxon>
        <taxon>Gunneridae</taxon>
        <taxon>Pentapetalae</taxon>
        <taxon>rosids</taxon>
        <taxon>fabids</taxon>
        <taxon>Malpighiales</taxon>
        <taxon>Linaceae</taxon>
        <taxon>Linum</taxon>
    </lineage>
</organism>
<evidence type="ECO:0008006" key="3">
    <source>
        <dbReference type="Google" id="ProtNLM"/>
    </source>
</evidence>
<dbReference type="PANTHER" id="PTHR35546:SF128">
    <property type="entry name" value="F-BOX ASSOCIATED DOMAIN-CONTAINING PROTEIN"/>
    <property type="match status" value="1"/>
</dbReference>
<dbReference type="Proteomes" id="UP001154282">
    <property type="component" value="Unassembled WGS sequence"/>
</dbReference>
<dbReference type="EMBL" id="CAMGYJ010000010">
    <property type="protein sequence ID" value="CAI0546482.1"/>
    <property type="molecule type" value="Genomic_DNA"/>
</dbReference>
<evidence type="ECO:0000313" key="1">
    <source>
        <dbReference type="EMBL" id="CAI0546482.1"/>
    </source>
</evidence>
<accession>A0AAV0QLU0</accession>
<gene>
    <name evidence="1" type="ORF">LITE_LOCUS43991</name>
</gene>
<dbReference type="SUPFAM" id="SSF81383">
    <property type="entry name" value="F-box domain"/>
    <property type="match status" value="1"/>
</dbReference>
<keyword evidence="2" id="KW-1185">Reference proteome</keyword>
<name>A0AAV0QLU0_9ROSI</name>
<dbReference type="InterPro" id="IPR055290">
    <property type="entry name" value="At3g26010-like"/>
</dbReference>
<evidence type="ECO:0000313" key="2">
    <source>
        <dbReference type="Proteomes" id="UP001154282"/>
    </source>
</evidence>
<dbReference type="PANTHER" id="PTHR35546">
    <property type="entry name" value="F-BOX PROTEIN INTERACTION DOMAIN PROTEIN-RELATED"/>
    <property type="match status" value="1"/>
</dbReference>
<proteinExistence type="predicted"/>
<reference evidence="1" key="1">
    <citation type="submission" date="2022-08" db="EMBL/GenBank/DDBJ databases">
        <authorList>
            <person name="Gutierrez-Valencia J."/>
        </authorList>
    </citation>
    <scope>NUCLEOTIDE SEQUENCE</scope>
</reference>
<sequence length="438" mass="50281">MAADAPISKLGDDLLEEILVRSFPHPRSACRSKSVCKRWNSLISRSRFNSRFVSHHRSRNEGQPPLLLLSKDDALPLPPSLLSFLPVPDEFRSNFVIWDSFKDLLLCGFRYSAWDDNHERARSLLICNPFTEQWVALPLAPETSSCRTYGTKEVKLIGREVGNPNDLDLGDGQVFMYPDYRFRVLVRYEEDSLNRLTRMRIGSELHVFCFESRKWSTIMDSHLAPNATSSNGKLYSMEHQYDVEILRFDPFRPHILPTTIVNTTFFDMWGAITHFSASHGATYMVQHDRPRHHVPDADVFVVRRLEEGCLTWILCHEVSLKELKLNSGPEVEKMEVVSVLAQHSERPEILFLECYCDSVFEETEIPFTVVKETVVFSCNLATGKLELVADQRRCTFLGRWMVLQPGTTCFSTPIPSYEKLLGMYNGSCNDLIQSRKST</sequence>
<dbReference type="InterPro" id="IPR036047">
    <property type="entry name" value="F-box-like_dom_sf"/>
</dbReference>
<protein>
    <recommendedName>
        <fullName evidence="3">F-box domain-containing protein</fullName>
    </recommendedName>
</protein>